<keyword evidence="4" id="KW-0408">Iron</keyword>
<dbReference type="InterPro" id="IPR010255">
    <property type="entry name" value="Haem_peroxidase_sf"/>
</dbReference>
<dbReference type="GO" id="GO:0016702">
    <property type="term" value="F:oxidoreductase activity, acting on single donors with incorporation of molecular oxygen, incorporation of two atoms of oxygen"/>
    <property type="evidence" value="ECO:0007669"/>
    <property type="project" value="TreeGrafter"/>
</dbReference>
<dbReference type="CDD" id="cd09816">
    <property type="entry name" value="prostaglandin_endoperoxide_synthase"/>
    <property type="match status" value="1"/>
</dbReference>
<dbReference type="OrthoDB" id="9765610at2"/>
<dbReference type="Proteomes" id="UP000191901">
    <property type="component" value="Chromosome"/>
</dbReference>
<keyword evidence="2" id="KW-0223">Dioxygenase</keyword>
<dbReference type="EMBL" id="CP021983">
    <property type="protein sequence ID" value="ASC72619.1"/>
    <property type="molecule type" value="Genomic_DNA"/>
</dbReference>
<dbReference type="GO" id="GO:0020037">
    <property type="term" value="F:heme binding"/>
    <property type="evidence" value="ECO:0007669"/>
    <property type="project" value="InterPro"/>
</dbReference>
<dbReference type="PANTHER" id="PTHR11903">
    <property type="entry name" value="PROSTAGLANDIN G/H SYNTHASE"/>
    <property type="match status" value="1"/>
</dbReference>
<evidence type="ECO:0000256" key="1">
    <source>
        <dbReference type="ARBA" id="ARBA00022723"/>
    </source>
</evidence>
<dbReference type="AlphaFoldDB" id="A0A1Z3HQM4"/>
<keyword evidence="6" id="KW-1185">Reference proteome</keyword>
<dbReference type="Gene3D" id="1.10.640.10">
    <property type="entry name" value="Haem peroxidase domain superfamily, animal type"/>
    <property type="match status" value="1"/>
</dbReference>
<dbReference type="GO" id="GO:0006979">
    <property type="term" value="P:response to oxidative stress"/>
    <property type="evidence" value="ECO:0007669"/>
    <property type="project" value="InterPro"/>
</dbReference>
<dbReference type="SUPFAM" id="SSF48113">
    <property type="entry name" value="Heme-dependent peroxidases"/>
    <property type="match status" value="1"/>
</dbReference>
<dbReference type="GO" id="GO:0006631">
    <property type="term" value="P:fatty acid metabolic process"/>
    <property type="evidence" value="ECO:0007669"/>
    <property type="project" value="UniProtKB-ARBA"/>
</dbReference>
<dbReference type="PROSITE" id="PS50292">
    <property type="entry name" value="PEROXIDASE_3"/>
    <property type="match status" value="1"/>
</dbReference>
<dbReference type="STRING" id="1641165.XM38_16255"/>
<dbReference type="GO" id="GO:0046872">
    <property type="term" value="F:metal ion binding"/>
    <property type="evidence" value="ECO:0007669"/>
    <property type="project" value="UniProtKB-KW"/>
</dbReference>
<dbReference type="PRINTS" id="PR00457">
    <property type="entry name" value="ANPEROXIDASE"/>
</dbReference>
<keyword evidence="1" id="KW-0479">Metal-binding</keyword>
<dbReference type="GO" id="GO:0004601">
    <property type="term" value="F:peroxidase activity"/>
    <property type="evidence" value="ECO:0007669"/>
    <property type="project" value="InterPro"/>
</dbReference>
<evidence type="ECO:0008006" key="7">
    <source>
        <dbReference type="Google" id="ProtNLM"/>
    </source>
</evidence>
<dbReference type="PANTHER" id="PTHR11903:SF39">
    <property type="entry name" value="PROSTAGLANDIN G_H SYNTHASE 2-LIKE"/>
    <property type="match status" value="1"/>
</dbReference>
<reference evidence="5 6" key="1">
    <citation type="journal article" date="2016" name="Biochim. Biophys. Acta">
        <title>Characterization of red-shifted phycobilisomes isolated from the chlorophyll f-containing cyanobacterium Halomicronema hongdechloris.</title>
        <authorList>
            <person name="Li Y."/>
            <person name="Lin Y."/>
            <person name="Garvey C.J."/>
            <person name="Birch D."/>
            <person name="Corkery R.W."/>
            <person name="Loughlin P.C."/>
            <person name="Scheer H."/>
            <person name="Willows R.D."/>
            <person name="Chen M."/>
        </authorList>
    </citation>
    <scope>NUCLEOTIDE SEQUENCE [LARGE SCALE GENOMIC DNA]</scope>
    <source>
        <strain evidence="5 6">C2206</strain>
    </source>
</reference>
<dbReference type="InterPro" id="IPR050783">
    <property type="entry name" value="Oxylipin_biosynth_metab"/>
</dbReference>
<dbReference type="KEGG" id="hhg:XM38_035770"/>
<protein>
    <recommendedName>
        <fullName evidence="7">Heme peroxidase</fullName>
    </recommendedName>
</protein>
<organism evidence="5 6">
    <name type="scientific">Halomicronema hongdechloris C2206</name>
    <dbReference type="NCBI Taxonomy" id="1641165"/>
    <lineage>
        <taxon>Bacteria</taxon>
        <taxon>Bacillati</taxon>
        <taxon>Cyanobacteriota</taxon>
        <taxon>Cyanophyceae</taxon>
        <taxon>Nodosilineales</taxon>
        <taxon>Nodosilineaceae</taxon>
        <taxon>Halomicronema</taxon>
    </lineage>
</organism>
<evidence type="ECO:0000256" key="3">
    <source>
        <dbReference type="ARBA" id="ARBA00023002"/>
    </source>
</evidence>
<evidence type="ECO:0000313" key="5">
    <source>
        <dbReference type="EMBL" id="ASC72619.1"/>
    </source>
</evidence>
<dbReference type="GO" id="GO:0005737">
    <property type="term" value="C:cytoplasm"/>
    <property type="evidence" value="ECO:0007669"/>
    <property type="project" value="TreeGrafter"/>
</dbReference>
<accession>A0A1Z3HQM4</accession>
<proteinExistence type="predicted"/>
<evidence type="ECO:0000256" key="2">
    <source>
        <dbReference type="ARBA" id="ARBA00022964"/>
    </source>
</evidence>
<evidence type="ECO:0000313" key="6">
    <source>
        <dbReference type="Proteomes" id="UP000191901"/>
    </source>
</evidence>
<dbReference type="GO" id="GO:0004666">
    <property type="term" value="F:prostaglandin-endoperoxide synthase activity"/>
    <property type="evidence" value="ECO:0007669"/>
    <property type="project" value="TreeGrafter"/>
</dbReference>
<dbReference type="RefSeq" id="WP_088430506.1">
    <property type="nucleotide sequence ID" value="NZ_CP021983.2"/>
</dbReference>
<evidence type="ECO:0000256" key="4">
    <source>
        <dbReference type="ARBA" id="ARBA00023004"/>
    </source>
</evidence>
<dbReference type="InterPro" id="IPR037120">
    <property type="entry name" value="Haem_peroxidase_sf_animal"/>
</dbReference>
<dbReference type="Pfam" id="PF03098">
    <property type="entry name" value="An_peroxidase"/>
    <property type="match status" value="1"/>
</dbReference>
<gene>
    <name evidence="5" type="ORF">XM38_035770</name>
</gene>
<sequence>MAPRRDTSRDGFGNKLQTFLLTNFRVLWALIQQIRFLNRKVNKVLINSAIYKAPTRPYAFSLMTLDPFVPDTADEQFQSLPGYVPDQGLPKKTDTYTSWDSLIDRSYTGRHLPPDPEFNRDGNLPELEDLAVLFKKRRDAEGNAITIPSEKSTLLFPYWVQWFTDGFLRKDRDDWLKNTSNHHIDLCQVYGLTREATHKLRAFQGGKLKSQRLNGEEYPLFYYEDPKQGSVKPEFKGLYEPLNDEKRLDWPLKAKLFAMGVERANIQIGYVMLNVLCLREHNRLCEVLAQHYPAWDDERLFQTARNILMVEIMKIVVEEYINHITPYHFNFFVDPPAFSHEKWYRTNWMTMEFSLVYRWHSALPDSFLYDNKQVAMESSLWNNQLLIDRGLGALFEEASSQPSSRIGLFNTDDFLVAPTELASIRLGRAAQMASYNDYREMCGYPRVTRFNQITGDATTQMLLQELYGEVDKVEFYVGLYAEDVRDNSALSPLIGRLVGIDAFSQALTNPLLAENVFNEQTLSPVGWEIIQTTSTLSDLVNRNTPHSGKPHKVSFYR</sequence>
<keyword evidence="3" id="KW-0560">Oxidoreductase</keyword>
<name>A0A1Z3HQM4_9CYAN</name>
<dbReference type="InterPro" id="IPR019791">
    <property type="entry name" value="Haem_peroxidase_animal"/>
</dbReference>